<dbReference type="InterPro" id="IPR015897">
    <property type="entry name" value="CHK_kinase-like"/>
</dbReference>
<dbReference type="InterPro" id="IPR011009">
    <property type="entry name" value="Kinase-like_dom_sf"/>
</dbReference>
<dbReference type="AlphaFoldDB" id="A0A9Q0RU22"/>
<gene>
    <name evidence="2" type="ORF">Bhyg_17595</name>
</gene>
<dbReference type="Pfam" id="PF02958">
    <property type="entry name" value="EcKL"/>
    <property type="match status" value="1"/>
</dbReference>
<name>A0A9Q0RU22_9DIPT</name>
<dbReference type="SUPFAM" id="SSF56112">
    <property type="entry name" value="Protein kinase-like (PK-like)"/>
    <property type="match status" value="1"/>
</dbReference>
<accession>A0A9Q0RU22</accession>
<sequence length="413" mass="48901">MLNKSISVKDCRDILLKATNIDPNVNDVCYEVNLIDDSFGYIADLARLAISVGEQNDEISSKKFMFVAKLVPLDSNGEIRRSDLNWMFDREAFMYSEILLKIKEAANWYPKCYLARENLLVLEDLNLSGFKHLVHRTRLDRPLVECVLRSVAAMHADSIAFEVKIHPKTVREVFGAYKAEFAITPEMKWFQMGLEAVKRIIPISRNYHRYSSKYSNKLFDELVFPVYEMVKPSKKYRNVFCHQDLWAGNIMFKFQKTNGEDNLNEPISCVFMDFQFPRYLPPVADVLMFILMSTRLENRREYLMSYYKYYYDCLRMELEKQELNPDDVLTWHDFQSSCNELKLFPLVFNCVALPFTFYPKDIQVKMKNCTDAEFQRVRDVGHYDFMLQYMKEDDEFKDVILESIEELMEELFD</sequence>
<evidence type="ECO:0000313" key="3">
    <source>
        <dbReference type="Proteomes" id="UP001151699"/>
    </source>
</evidence>
<feature type="domain" description="CHK kinase-like" evidence="1">
    <location>
        <begin position="120"/>
        <end position="320"/>
    </location>
</feature>
<dbReference type="InterPro" id="IPR004119">
    <property type="entry name" value="EcKL"/>
</dbReference>
<dbReference type="Gene3D" id="3.90.1200.10">
    <property type="match status" value="1"/>
</dbReference>
<reference evidence="2" key="1">
    <citation type="submission" date="2022-07" db="EMBL/GenBank/DDBJ databases">
        <authorList>
            <person name="Trinca V."/>
            <person name="Uliana J.V.C."/>
            <person name="Torres T.T."/>
            <person name="Ward R.J."/>
            <person name="Monesi N."/>
        </authorList>
    </citation>
    <scope>NUCLEOTIDE SEQUENCE</scope>
    <source>
        <strain evidence="2">HSMRA1968</strain>
        <tissue evidence="2">Whole embryos</tissue>
    </source>
</reference>
<evidence type="ECO:0000259" key="1">
    <source>
        <dbReference type="SMART" id="SM00587"/>
    </source>
</evidence>
<dbReference type="OrthoDB" id="6334212at2759"/>
<comment type="caution">
    <text evidence="2">The sequence shown here is derived from an EMBL/GenBank/DDBJ whole genome shotgun (WGS) entry which is preliminary data.</text>
</comment>
<proteinExistence type="predicted"/>
<evidence type="ECO:0000313" key="2">
    <source>
        <dbReference type="EMBL" id="KAJ6622509.1"/>
    </source>
</evidence>
<dbReference type="PANTHER" id="PTHR11012:SF59">
    <property type="entry name" value="CHK KINASE-LIKE DOMAIN-CONTAINING PROTEIN-RELATED"/>
    <property type="match status" value="1"/>
</dbReference>
<keyword evidence="3" id="KW-1185">Reference proteome</keyword>
<dbReference type="SMART" id="SM00587">
    <property type="entry name" value="CHK"/>
    <property type="match status" value="1"/>
</dbReference>
<dbReference type="Proteomes" id="UP001151699">
    <property type="component" value="Unassembled WGS sequence"/>
</dbReference>
<organism evidence="2 3">
    <name type="scientific">Pseudolycoriella hygida</name>
    <dbReference type="NCBI Taxonomy" id="35572"/>
    <lineage>
        <taxon>Eukaryota</taxon>
        <taxon>Metazoa</taxon>
        <taxon>Ecdysozoa</taxon>
        <taxon>Arthropoda</taxon>
        <taxon>Hexapoda</taxon>
        <taxon>Insecta</taxon>
        <taxon>Pterygota</taxon>
        <taxon>Neoptera</taxon>
        <taxon>Endopterygota</taxon>
        <taxon>Diptera</taxon>
        <taxon>Nematocera</taxon>
        <taxon>Sciaroidea</taxon>
        <taxon>Sciaridae</taxon>
        <taxon>Pseudolycoriella</taxon>
    </lineage>
</organism>
<dbReference type="PANTHER" id="PTHR11012">
    <property type="entry name" value="PROTEIN KINASE-LIKE DOMAIN-CONTAINING"/>
    <property type="match status" value="1"/>
</dbReference>
<dbReference type="EMBL" id="WJQU01003718">
    <property type="protein sequence ID" value="KAJ6622509.1"/>
    <property type="molecule type" value="Genomic_DNA"/>
</dbReference>
<protein>
    <recommendedName>
        <fullName evidence="1">CHK kinase-like domain-containing protein</fullName>
    </recommendedName>
</protein>